<proteinExistence type="predicted"/>
<gene>
    <name evidence="4" type="ORF">C8F04DRAFT_934981</name>
</gene>
<dbReference type="PROSITE" id="PS00678">
    <property type="entry name" value="WD_REPEATS_1"/>
    <property type="match status" value="1"/>
</dbReference>
<dbReference type="PANTHER" id="PTHR19879:SF9">
    <property type="entry name" value="TRANSCRIPTION INITIATION FACTOR TFIID SUBUNIT 5"/>
    <property type="match status" value="1"/>
</dbReference>
<keyword evidence="2" id="KW-0677">Repeat</keyword>
<dbReference type="InterPro" id="IPR015943">
    <property type="entry name" value="WD40/YVTN_repeat-like_dom_sf"/>
</dbReference>
<dbReference type="PROSITE" id="PS50082">
    <property type="entry name" value="WD_REPEATS_2"/>
    <property type="match status" value="3"/>
</dbReference>
<dbReference type="Proteomes" id="UP001218188">
    <property type="component" value="Unassembled WGS sequence"/>
</dbReference>
<dbReference type="AlphaFoldDB" id="A0AAD6WM60"/>
<dbReference type="PROSITE" id="PS50294">
    <property type="entry name" value="WD_REPEATS_REGION"/>
    <property type="match status" value="2"/>
</dbReference>
<dbReference type="InterPro" id="IPR036322">
    <property type="entry name" value="WD40_repeat_dom_sf"/>
</dbReference>
<comment type="caution">
    <text evidence="4">The sequence shown here is derived from an EMBL/GenBank/DDBJ whole genome shotgun (WGS) entry which is preliminary data.</text>
</comment>
<feature type="non-terminal residue" evidence="4">
    <location>
        <position position="216"/>
    </location>
</feature>
<feature type="repeat" description="WD" evidence="3">
    <location>
        <begin position="144"/>
        <end position="185"/>
    </location>
</feature>
<keyword evidence="1 3" id="KW-0853">WD repeat</keyword>
<accession>A0AAD6WM60</accession>
<dbReference type="PRINTS" id="PR00320">
    <property type="entry name" value="GPROTEINBRPT"/>
</dbReference>
<dbReference type="PANTHER" id="PTHR19879">
    <property type="entry name" value="TRANSCRIPTION INITIATION FACTOR TFIID"/>
    <property type="match status" value="1"/>
</dbReference>
<dbReference type="InterPro" id="IPR019775">
    <property type="entry name" value="WD40_repeat_CS"/>
</dbReference>
<feature type="non-terminal residue" evidence="4">
    <location>
        <position position="1"/>
    </location>
</feature>
<dbReference type="SUPFAM" id="SSF50978">
    <property type="entry name" value="WD40 repeat-like"/>
    <property type="match status" value="1"/>
</dbReference>
<reference evidence="4" key="1">
    <citation type="submission" date="2023-03" db="EMBL/GenBank/DDBJ databases">
        <title>Massive genome expansion in bonnet fungi (Mycena s.s.) driven by repeated elements and novel gene families across ecological guilds.</title>
        <authorList>
            <consortium name="Lawrence Berkeley National Laboratory"/>
            <person name="Harder C.B."/>
            <person name="Miyauchi S."/>
            <person name="Viragh M."/>
            <person name="Kuo A."/>
            <person name="Thoen E."/>
            <person name="Andreopoulos B."/>
            <person name="Lu D."/>
            <person name="Skrede I."/>
            <person name="Drula E."/>
            <person name="Henrissat B."/>
            <person name="Morin E."/>
            <person name="Kohler A."/>
            <person name="Barry K."/>
            <person name="LaButti K."/>
            <person name="Morin E."/>
            <person name="Salamov A."/>
            <person name="Lipzen A."/>
            <person name="Mereny Z."/>
            <person name="Hegedus B."/>
            <person name="Baldrian P."/>
            <person name="Stursova M."/>
            <person name="Weitz H."/>
            <person name="Taylor A."/>
            <person name="Grigoriev I.V."/>
            <person name="Nagy L.G."/>
            <person name="Martin F."/>
            <person name="Kauserud H."/>
        </authorList>
    </citation>
    <scope>NUCLEOTIDE SEQUENCE</scope>
    <source>
        <strain evidence="4">CBHHK200</strain>
    </source>
</reference>
<dbReference type="EMBL" id="JARJCM010000391">
    <property type="protein sequence ID" value="KAJ7017630.1"/>
    <property type="molecule type" value="Genomic_DNA"/>
</dbReference>
<dbReference type="InterPro" id="IPR001680">
    <property type="entry name" value="WD40_rpt"/>
</dbReference>
<keyword evidence="5" id="KW-1185">Reference proteome</keyword>
<dbReference type="CDD" id="cd00200">
    <property type="entry name" value="WD40"/>
    <property type="match status" value="1"/>
</dbReference>
<evidence type="ECO:0000313" key="4">
    <source>
        <dbReference type="EMBL" id="KAJ7017630.1"/>
    </source>
</evidence>
<evidence type="ECO:0000256" key="2">
    <source>
        <dbReference type="ARBA" id="ARBA00022737"/>
    </source>
</evidence>
<feature type="repeat" description="WD" evidence="3">
    <location>
        <begin position="186"/>
        <end position="216"/>
    </location>
</feature>
<dbReference type="Pfam" id="PF00400">
    <property type="entry name" value="WD40"/>
    <property type="match status" value="4"/>
</dbReference>
<protein>
    <submittedName>
        <fullName evidence="4">WD40 repeat-like protein</fullName>
    </submittedName>
</protein>
<name>A0AAD6WM60_9AGAR</name>
<sequence length="216" mass="22780">GQGSQVAAISHDDTCMLVASRESNSGALCDATTGRILRTFEGHSKRIGRAAFAPVLRPSKEMSGGRQPDVGTGVPMAMYLATSSYDNTVRIWEVDTGICIAIFDGLGSGVNGVCWSPNADLLAIACGKAARVYDAATRDLVCTFEGHRALICNLSFSPNGQLLGSASNDHTARIWSIPKKQCIAILTGPTDEVNAVEFSPDGQFIAAAADDGVWVW</sequence>
<evidence type="ECO:0000256" key="1">
    <source>
        <dbReference type="ARBA" id="ARBA00022574"/>
    </source>
</evidence>
<dbReference type="Gene3D" id="2.130.10.10">
    <property type="entry name" value="YVTN repeat-like/Quinoprotein amine dehydrogenase"/>
    <property type="match status" value="1"/>
</dbReference>
<evidence type="ECO:0000256" key="3">
    <source>
        <dbReference type="PROSITE-ProRule" id="PRU00221"/>
    </source>
</evidence>
<feature type="repeat" description="WD" evidence="3">
    <location>
        <begin position="79"/>
        <end position="102"/>
    </location>
</feature>
<evidence type="ECO:0000313" key="5">
    <source>
        <dbReference type="Proteomes" id="UP001218188"/>
    </source>
</evidence>
<dbReference type="SMART" id="SM00320">
    <property type="entry name" value="WD40"/>
    <property type="match status" value="4"/>
</dbReference>
<organism evidence="4 5">
    <name type="scientific">Mycena alexandri</name>
    <dbReference type="NCBI Taxonomy" id="1745969"/>
    <lineage>
        <taxon>Eukaryota</taxon>
        <taxon>Fungi</taxon>
        <taxon>Dikarya</taxon>
        <taxon>Basidiomycota</taxon>
        <taxon>Agaricomycotina</taxon>
        <taxon>Agaricomycetes</taxon>
        <taxon>Agaricomycetidae</taxon>
        <taxon>Agaricales</taxon>
        <taxon>Marasmiineae</taxon>
        <taxon>Mycenaceae</taxon>
        <taxon>Mycena</taxon>
    </lineage>
</organism>
<dbReference type="InterPro" id="IPR020472">
    <property type="entry name" value="WD40_PAC1"/>
</dbReference>